<keyword evidence="3 5" id="KW-1133">Transmembrane helix</keyword>
<dbReference type="OrthoDB" id="415777at2759"/>
<evidence type="ECO:0000256" key="5">
    <source>
        <dbReference type="SAM" id="Phobius"/>
    </source>
</evidence>
<protein>
    <submittedName>
        <fullName evidence="6">Uncharacterized protein</fullName>
    </submittedName>
</protein>
<accession>A0A9P1DR47</accession>
<proteinExistence type="predicted"/>
<reference evidence="7 8" key="2">
    <citation type="submission" date="2024-05" db="EMBL/GenBank/DDBJ databases">
        <authorList>
            <person name="Chen Y."/>
            <person name="Shah S."/>
            <person name="Dougan E. K."/>
            <person name="Thang M."/>
            <person name="Chan C."/>
        </authorList>
    </citation>
    <scope>NUCLEOTIDE SEQUENCE [LARGE SCALE GENOMIC DNA]</scope>
</reference>
<evidence type="ECO:0000256" key="2">
    <source>
        <dbReference type="ARBA" id="ARBA00022692"/>
    </source>
</evidence>
<evidence type="ECO:0000313" key="7">
    <source>
        <dbReference type="EMBL" id="CAL4802201.1"/>
    </source>
</evidence>
<feature type="transmembrane region" description="Helical" evidence="5">
    <location>
        <begin position="110"/>
        <end position="126"/>
    </location>
</feature>
<comment type="subcellular location">
    <subcellularLocation>
        <location evidence="1">Membrane</location>
        <topology evidence="1">Multi-pass membrane protein</topology>
    </subcellularLocation>
</comment>
<comment type="caution">
    <text evidence="6">The sequence shown here is derived from an EMBL/GenBank/DDBJ whole genome shotgun (WGS) entry which is preliminary data.</text>
</comment>
<feature type="transmembrane region" description="Helical" evidence="5">
    <location>
        <begin position="236"/>
        <end position="253"/>
    </location>
</feature>
<dbReference type="GO" id="GO:0000139">
    <property type="term" value="C:Golgi membrane"/>
    <property type="evidence" value="ECO:0007669"/>
    <property type="project" value="InterPro"/>
</dbReference>
<evidence type="ECO:0000313" key="6">
    <source>
        <dbReference type="EMBL" id="CAI4014889.1"/>
    </source>
</evidence>
<evidence type="ECO:0000313" key="8">
    <source>
        <dbReference type="Proteomes" id="UP001152797"/>
    </source>
</evidence>
<gene>
    <name evidence="6" type="ORF">C1SCF055_LOCUS39751</name>
</gene>
<feature type="transmembrane region" description="Helical" evidence="5">
    <location>
        <begin position="71"/>
        <end position="98"/>
    </location>
</feature>
<organism evidence="6">
    <name type="scientific">Cladocopium goreaui</name>
    <dbReference type="NCBI Taxonomy" id="2562237"/>
    <lineage>
        <taxon>Eukaryota</taxon>
        <taxon>Sar</taxon>
        <taxon>Alveolata</taxon>
        <taxon>Dinophyceae</taxon>
        <taxon>Suessiales</taxon>
        <taxon>Symbiodiniaceae</taxon>
        <taxon>Cladocopium</taxon>
    </lineage>
</organism>
<dbReference type="EMBL" id="CAMXCT010006505">
    <property type="protein sequence ID" value="CAI4014889.1"/>
    <property type="molecule type" value="Genomic_DNA"/>
</dbReference>
<reference evidence="6" key="1">
    <citation type="submission" date="2022-10" db="EMBL/GenBank/DDBJ databases">
        <authorList>
            <person name="Chen Y."/>
            <person name="Dougan E. K."/>
            <person name="Chan C."/>
            <person name="Rhodes N."/>
            <person name="Thang M."/>
        </authorList>
    </citation>
    <scope>NUCLEOTIDE SEQUENCE</scope>
</reference>
<dbReference type="Proteomes" id="UP001152797">
    <property type="component" value="Unassembled WGS sequence"/>
</dbReference>
<dbReference type="GO" id="GO:0015165">
    <property type="term" value="F:pyrimidine nucleotide-sugar transmembrane transporter activity"/>
    <property type="evidence" value="ECO:0007669"/>
    <property type="project" value="InterPro"/>
</dbReference>
<name>A0A9P1DR47_9DINO</name>
<dbReference type="InterPro" id="IPR007271">
    <property type="entry name" value="Nuc_sug_transpt"/>
</dbReference>
<evidence type="ECO:0000256" key="1">
    <source>
        <dbReference type="ARBA" id="ARBA00004141"/>
    </source>
</evidence>
<keyword evidence="2 5" id="KW-0812">Transmembrane</keyword>
<keyword evidence="4 5" id="KW-0472">Membrane</keyword>
<sequence length="309" mass="33899">MAPSGLWTEDVAPPKKKIAAAISTWRIFWDSKAVCRKYLLILVYILSDAVRNLTLAKALSSTVINPSSITLIVYIIGVVVASALTLYVEGIGGFWMAWHPKKILKCSPPGFLYVLTATLMNMAYSQGMNAALALIIGKLYTPVAAIGARWVLNKYYMWLEYVAIAILTLASMIFGYLQAFSPGSSPAWAEDVNSLRVAILLVLGSAVASAFNSLLTERILKGDKARYHVQKVRLDASCIVSALAFIPIIAVISQRAQDNPWAVRPIGVGPSWGSGWQIKIRSETCRFFRVTEKISESRPFVQIEVPTLG</sequence>
<dbReference type="AlphaFoldDB" id="A0A9P1DR47"/>
<feature type="transmembrane region" description="Helical" evidence="5">
    <location>
        <begin position="197"/>
        <end position="215"/>
    </location>
</feature>
<dbReference type="EMBL" id="CAMXCT030006505">
    <property type="protein sequence ID" value="CAL4802201.1"/>
    <property type="molecule type" value="Genomic_DNA"/>
</dbReference>
<evidence type="ECO:0000256" key="4">
    <source>
        <dbReference type="ARBA" id="ARBA00023136"/>
    </source>
</evidence>
<feature type="transmembrane region" description="Helical" evidence="5">
    <location>
        <begin position="132"/>
        <end position="151"/>
    </location>
</feature>
<dbReference type="Pfam" id="PF04142">
    <property type="entry name" value="Nuc_sug_transp"/>
    <property type="match status" value="1"/>
</dbReference>
<keyword evidence="8" id="KW-1185">Reference proteome</keyword>
<dbReference type="EMBL" id="CAMXCT020006505">
    <property type="protein sequence ID" value="CAL1168264.1"/>
    <property type="molecule type" value="Genomic_DNA"/>
</dbReference>
<feature type="transmembrane region" description="Helical" evidence="5">
    <location>
        <begin position="158"/>
        <end position="177"/>
    </location>
</feature>
<evidence type="ECO:0000256" key="3">
    <source>
        <dbReference type="ARBA" id="ARBA00022989"/>
    </source>
</evidence>